<keyword evidence="2" id="KW-1185">Reference proteome</keyword>
<gene>
    <name evidence="1" type="ORF">METBISCDRAFT_18077</name>
</gene>
<reference evidence="2" key="1">
    <citation type="journal article" date="2018" name="Nat. Microbiol.">
        <title>Leveraging single-cell genomics to expand the fungal tree of life.</title>
        <authorList>
            <person name="Ahrendt S.R."/>
            <person name="Quandt C.A."/>
            <person name="Ciobanu D."/>
            <person name="Clum A."/>
            <person name="Salamov A."/>
            <person name="Andreopoulos B."/>
            <person name="Cheng J.F."/>
            <person name="Woyke T."/>
            <person name="Pelin A."/>
            <person name="Henrissat B."/>
            <person name="Reynolds N.K."/>
            <person name="Benny G.L."/>
            <person name="Smith M.E."/>
            <person name="James T.Y."/>
            <person name="Grigoriev I.V."/>
        </authorList>
    </citation>
    <scope>NUCLEOTIDE SEQUENCE [LARGE SCALE GENOMIC DNA]</scope>
    <source>
        <strain evidence="2">Baker2002</strain>
    </source>
</reference>
<dbReference type="AlphaFoldDB" id="A0A4P9ZAB7"/>
<sequence>MRRSFLPEDAASQQYNHDVKIPFPQAKYFPPRLSMRGIPLKAYGTLSNDAPSSAPEVHLSDPRFLLQDVSYDDKRFKNYYGYAIQLLLALNPAGGGMIGMPNPNHAMTSAPMSMNGMVPHPHQQSSFPGKLEEFNGLVSPILPAQMLQIKEDEQRKTEAENQIQSKCSRCQKEFTQSLMVSKDLFLGKFGAEPKIFKLCDHCRDLQRERLRRWQKKAKEKQGACRRCGHVIPIEQQKYVLCPQCRRNLRMRKANRAAQGKCVHCSGPINFLIVGEDADENGRSPSVVGATYKLCQRCRENDKIRRTNLERMGNCNRCAKALSTEEQGCHKVCLKCRQKKKKIGSVSLHSGFPGVPSMVAIDGMQGVPQKNVVPMNYVPVDQSLMVGSTSVSLMVVGGHMSQQEYVPPYTQVISLLDMYKAQLAQYQMQPQQDQPAQGQYLLQRPQLNR</sequence>
<evidence type="ECO:0000313" key="2">
    <source>
        <dbReference type="Proteomes" id="UP000268321"/>
    </source>
</evidence>
<protein>
    <submittedName>
        <fullName evidence="1">Uncharacterized protein</fullName>
    </submittedName>
</protein>
<evidence type="ECO:0000313" key="1">
    <source>
        <dbReference type="EMBL" id="RKP29683.1"/>
    </source>
</evidence>
<dbReference type="OrthoDB" id="3998161at2759"/>
<organism evidence="1 2">
    <name type="scientific">Metschnikowia bicuspidata</name>
    <dbReference type="NCBI Taxonomy" id="27322"/>
    <lineage>
        <taxon>Eukaryota</taxon>
        <taxon>Fungi</taxon>
        <taxon>Dikarya</taxon>
        <taxon>Ascomycota</taxon>
        <taxon>Saccharomycotina</taxon>
        <taxon>Pichiomycetes</taxon>
        <taxon>Metschnikowiaceae</taxon>
        <taxon>Metschnikowia</taxon>
    </lineage>
</organism>
<name>A0A4P9ZAB7_9ASCO</name>
<dbReference type="Proteomes" id="UP000268321">
    <property type="component" value="Unassembled WGS sequence"/>
</dbReference>
<accession>A0A4P9ZAB7</accession>
<dbReference type="EMBL" id="ML004478">
    <property type="protein sequence ID" value="RKP29683.1"/>
    <property type="molecule type" value="Genomic_DNA"/>
</dbReference>
<proteinExistence type="predicted"/>